<dbReference type="AlphaFoldDB" id="A0A812X6D7"/>
<feature type="signal peptide" evidence="3">
    <location>
        <begin position="1"/>
        <end position="28"/>
    </location>
</feature>
<dbReference type="EMBL" id="CAJNIZ010045016">
    <property type="protein sequence ID" value="CAE7708120.1"/>
    <property type="molecule type" value="Genomic_DNA"/>
</dbReference>
<dbReference type="InterPro" id="IPR017975">
    <property type="entry name" value="Tubulin_CS"/>
</dbReference>
<feature type="chain" id="PRO_5032681984" evidence="3">
    <location>
        <begin position="29"/>
        <end position="396"/>
    </location>
</feature>
<comment type="caution">
    <text evidence="4">The sequence shown here is derived from an EMBL/GenBank/DDBJ whole genome shotgun (WGS) entry which is preliminary data.</text>
</comment>
<evidence type="ECO:0000313" key="4">
    <source>
        <dbReference type="EMBL" id="CAE7708120.1"/>
    </source>
</evidence>
<keyword evidence="2" id="KW-1133">Transmembrane helix</keyword>
<dbReference type="GO" id="GO:0007017">
    <property type="term" value="P:microtubule-based process"/>
    <property type="evidence" value="ECO:0007669"/>
    <property type="project" value="InterPro"/>
</dbReference>
<dbReference type="GO" id="GO:0005525">
    <property type="term" value="F:GTP binding"/>
    <property type="evidence" value="ECO:0007669"/>
    <property type="project" value="InterPro"/>
</dbReference>
<evidence type="ECO:0000313" key="5">
    <source>
        <dbReference type="Proteomes" id="UP000649617"/>
    </source>
</evidence>
<dbReference type="GO" id="GO:0005874">
    <property type="term" value="C:microtubule"/>
    <property type="evidence" value="ECO:0007669"/>
    <property type="project" value="InterPro"/>
</dbReference>
<feature type="transmembrane region" description="Helical" evidence="2">
    <location>
        <begin position="138"/>
        <end position="159"/>
    </location>
</feature>
<reference evidence="4" key="1">
    <citation type="submission" date="2021-02" db="EMBL/GenBank/DDBJ databases">
        <authorList>
            <person name="Dougan E. K."/>
            <person name="Rhodes N."/>
            <person name="Thang M."/>
            <person name="Chan C."/>
        </authorList>
    </citation>
    <scope>NUCLEOTIDE SEQUENCE</scope>
</reference>
<organism evidence="4 5">
    <name type="scientific">Symbiodinium pilosum</name>
    <name type="common">Dinoflagellate</name>
    <dbReference type="NCBI Taxonomy" id="2952"/>
    <lineage>
        <taxon>Eukaryota</taxon>
        <taxon>Sar</taxon>
        <taxon>Alveolata</taxon>
        <taxon>Dinophyceae</taxon>
        <taxon>Suessiales</taxon>
        <taxon>Symbiodiniaceae</taxon>
        <taxon>Symbiodinium</taxon>
    </lineage>
</organism>
<feature type="region of interest" description="Disordered" evidence="1">
    <location>
        <begin position="32"/>
        <end position="57"/>
    </location>
</feature>
<feature type="compositionally biased region" description="Basic and acidic residues" evidence="1">
    <location>
        <begin position="45"/>
        <end position="57"/>
    </location>
</feature>
<sequence length="396" mass="44722">SMVAPSRMGPMAALSAVLISVLVSQATAFRTEPGAVSAPTRRGKEHQPEGERPVRVGRNTDLETVPWILPGEREGMEPPRPGRWRGSHALDWEQASKEAPNAKEILLAVGGGTGAGTGTGSAAMDRDLIRRMRYQDKLVLCLMIFAYFVALIFTASLAYRQAGNNSPVKFYGDPRVEDLMIDTTEVEDFLHVFSQPPRRVQLCVQGLLPVPTLLTHMADGSTEWQGCFYRHVFCFGLDLSPFIVHADVDEDAPEGQINGVHADEVEILRKFLRENRNDLATVQLAKEVSWDGWEELATNIKHKIRQKGFEGLIHVSWRNTELLTVYKNRTWANFLHRGITRVLLALSIIGYAWYVPYMYVRQRGPEVHPKFKVDIDIQSYWRLIGEKINERGFDPQ</sequence>
<dbReference type="Proteomes" id="UP000649617">
    <property type="component" value="Unassembled WGS sequence"/>
</dbReference>
<name>A0A812X6D7_SYMPI</name>
<gene>
    <name evidence="4" type="primary">Ank3</name>
    <name evidence="4" type="ORF">SPIL2461_LOCUS20024</name>
</gene>
<dbReference type="OrthoDB" id="415824at2759"/>
<evidence type="ECO:0000256" key="2">
    <source>
        <dbReference type="SAM" id="Phobius"/>
    </source>
</evidence>
<feature type="non-terminal residue" evidence="4">
    <location>
        <position position="1"/>
    </location>
</feature>
<feature type="transmembrane region" description="Helical" evidence="2">
    <location>
        <begin position="342"/>
        <end position="360"/>
    </location>
</feature>
<accession>A0A812X6D7</accession>
<dbReference type="PROSITE" id="PS00227">
    <property type="entry name" value="TUBULIN"/>
    <property type="match status" value="1"/>
</dbReference>
<keyword evidence="5" id="KW-1185">Reference proteome</keyword>
<proteinExistence type="predicted"/>
<keyword evidence="2" id="KW-0812">Transmembrane</keyword>
<protein>
    <submittedName>
        <fullName evidence="4">Ank3 protein</fullName>
    </submittedName>
</protein>
<evidence type="ECO:0000256" key="1">
    <source>
        <dbReference type="SAM" id="MobiDB-lite"/>
    </source>
</evidence>
<keyword evidence="2" id="KW-0472">Membrane</keyword>
<evidence type="ECO:0000256" key="3">
    <source>
        <dbReference type="SAM" id="SignalP"/>
    </source>
</evidence>
<keyword evidence="3" id="KW-0732">Signal</keyword>